<dbReference type="EMBL" id="JACEFF010000297">
    <property type="protein sequence ID" value="KAH9640016.1"/>
    <property type="molecule type" value="Genomic_DNA"/>
</dbReference>
<dbReference type="AlphaFoldDB" id="A0A922MMX5"/>
<sequence length="147" mass="16328">MCRLLSLDVSSLEDVYWLEDSTARHVLDPKDFGAWSAARQSLPTGKEALQTLKADLWSAVVKNSKHQDAWTWGVFINVCVVRLSAGGMLVVSVSVCGLVTLAAMTQPSLAPEAKHSLLQYVTGKYLHPPSCRVFIKYFNIDTSIFRR</sequence>
<evidence type="ECO:0000313" key="2">
    <source>
        <dbReference type="Proteomes" id="UP000814243"/>
    </source>
</evidence>
<gene>
    <name evidence="1" type="ORF">HF086_008111</name>
</gene>
<organism evidence="1 2">
    <name type="scientific">Spodoptera exigua</name>
    <name type="common">Beet armyworm</name>
    <name type="synonym">Noctua fulgens</name>
    <dbReference type="NCBI Taxonomy" id="7107"/>
    <lineage>
        <taxon>Eukaryota</taxon>
        <taxon>Metazoa</taxon>
        <taxon>Ecdysozoa</taxon>
        <taxon>Arthropoda</taxon>
        <taxon>Hexapoda</taxon>
        <taxon>Insecta</taxon>
        <taxon>Pterygota</taxon>
        <taxon>Neoptera</taxon>
        <taxon>Endopterygota</taxon>
        <taxon>Lepidoptera</taxon>
        <taxon>Glossata</taxon>
        <taxon>Ditrysia</taxon>
        <taxon>Noctuoidea</taxon>
        <taxon>Noctuidae</taxon>
        <taxon>Amphipyrinae</taxon>
        <taxon>Spodoptera</taxon>
    </lineage>
</organism>
<comment type="caution">
    <text evidence="1">The sequence shown here is derived from an EMBL/GenBank/DDBJ whole genome shotgun (WGS) entry which is preliminary data.</text>
</comment>
<name>A0A922MMX5_SPOEX</name>
<dbReference type="Proteomes" id="UP000814243">
    <property type="component" value="Unassembled WGS sequence"/>
</dbReference>
<evidence type="ECO:0000313" key="1">
    <source>
        <dbReference type="EMBL" id="KAH9640016.1"/>
    </source>
</evidence>
<accession>A0A922MMX5</accession>
<proteinExistence type="predicted"/>
<protein>
    <submittedName>
        <fullName evidence="1">Uncharacterized protein</fullName>
    </submittedName>
</protein>
<reference evidence="1" key="1">
    <citation type="journal article" date="2021" name="G3 (Bethesda)">
        <title>Genome and transcriptome analysis of the beet armyworm Spodoptera exigua reveals targets for pest control. .</title>
        <authorList>
            <person name="Simon S."/>
            <person name="Breeschoten T."/>
            <person name="Jansen H.J."/>
            <person name="Dirks R.P."/>
            <person name="Schranz M.E."/>
            <person name="Ros V.I.D."/>
        </authorList>
    </citation>
    <scope>NUCLEOTIDE SEQUENCE</scope>
    <source>
        <strain evidence="1">TB_SE_WUR_2020</strain>
    </source>
</reference>